<sequence length="1068" mass="121412">MRVMEGKVIDFTKSKPIIEVPDLLEMQRTSFEAFLQKDIPPEKRKNEGLQGVFKSIFPVESYNGKLVLDFVEYRFGEPRYDMETCKEEELTYSLPLYSKFRLEKKETGEVAEQEVYLGDLPLMTPRASFIINGAERIIVSQLQRSPGVFFEEDTSSSEGKVLYVARIIPERGNWLDFEIKDGLLYMRINRGRRFPAALFLKALGANLEQISEQFSEPSDRRIIEESFQKNNCSREEALLKIYQLLRPGRPLVLESAKEFFERSFLDPKIYDLGRIGRFQINKELNLNTNWETRILRLEDIIGVLKYMLRLNREEGREPKSPDHLSCKRVRRVGDLLAEQFHIALTYLIRLVQQRMSIQDPETITPKSLINIRPIKESIDAFFNTGSLSQYLDQTNPLAELTHKRRLSALGPGGLTRVQAKEEVRDVHYTHYGRICPIETPEGQNIGLITSLATYARINELGLLETPYRRVKGGKVTKEIVYLDPREEDNYYIASTDAIDENENFVKSEVIARYRGDIVLVPPEKIDYIDISPKQMVSVSTSLIPFLEHDDANRALMGSNMQRQAVPLENPELALVQTGMEGKVAEDSMAGIRAKRAGKVISVDAAQIKIKTPEGTDTYSLRKFERSNQKTCINQRPLVVKGQTVKKGEFIADGPSIHKGRLALGRNVLVAFVPWEGYNFEDAILISEKLLKEDIFTSIHIEEFQVEAKELRSGVEEITADIPNVDEASLRNLDKEGIIRIGAEVKSGDILVGKVTPQVEVKLTPEERLLRSIFGEKARKVKDNSLRVPHGIEGKVIKVKVFTQEKDNLPLDVRKRVKVWVAIRRKIRVGDKMCGRHGNKGVVSRILPEEDMPYLPDGTPVEVVLNPLGVPSRMNVGQVLETHLGWVAKALGVHVICPVFEGPKEEQIRQLLKKASLPESGKITLYDGRTGEPFDQPVAVGYMYMMKLIHLAEEKIHARSTGPYALITQQPLGGRSRQGGQRFGEMEVWALEGYGAAYTLQEMLTDKSDDLQGRTNLYEWIIKGENLLEAQTPESFKVLVKELQALGLTLEFWKNGKKLSIEDMEREDE</sequence>
<comment type="similarity">
    <text evidence="6 7">Belongs to the RNA polymerase beta chain family.</text>
</comment>
<dbReference type="Gene3D" id="2.40.270.10">
    <property type="entry name" value="DNA-directed RNA polymerase, subunit 2, domain 6"/>
    <property type="match status" value="2"/>
</dbReference>
<evidence type="ECO:0000256" key="4">
    <source>
        <dbReference type="ARBA" id="ARBA00023163"/>
    </source>
</evidence>
<dbReference type="SUPFAM" id="SSF64484">
    <property type="entry name" value="beta and beta-prime subunits of DNA dependent RNA-polymerase"/>
    <property type="match status" value="1"/>
</dbReference>
<dbReference type="Proteomes" id="UP000279422">
    <property type="component" value="Unassembled WGS sequence"/>
</dbReference>
<dbReference type="Pfam" id="PF00562">
    <property type="entry name" value="RNA_pol_Rpb2_6"/>
    <property type="match status" value="1"/>
</dbReference>
<dbReference type="GO" id="GO:0003899">
    <property type="term" value="F:DNA-directed RNA polymerase activity"/>
    <property type="evidence" value="ECO:0007669"/>
    <property type="project" value="UniProtKB-UniRule"/>
</dbReference>
<dbReference type="GO" id="GO:0000428">
    <property type="term" value="C:DNA-directed RNA polymerase complex"/>
    <property type="evidence" value="ECO:0007669"/>
    <property type="project" value="UniProtKB-KW"/>
</dbReference>
<keyword evidence="2 6" id="KW-0808">Transferase</keyword>
<dbReference type="Gene3D" id="3.90.1100.10">
    <property type="match status" value="1"/>
</dbReference>
<evidence type="ECO:0000256" key="6">
    <source>
        <dbReference type="HAMAP-Rule" id="MF_01321"/>
    </source>
</evidence>
<evidence type="ECO:0000259" key="12">
    <source>
        <dbReference type="Pfam" id="PF04563"/>
    </source>
</evidence>
<dbReference type="Gene3D" id="3.90.1800.10">
    <property type="entry name" value="RNA polymerase alpha subunit dimerisation domain"/>
    <property type="match status" value="1"/>
</dbReference>
<evidence type="ECO:0000313" key="15">
    <source>
        <dbReference type="EMBL" id="RLE10114.1"/>
    </source>
</evidence>
<dbReference type="Pfam" id="PF04560">
    <property type="entry name" value="RNA_pol_Rpb2_7"/>
    <property type="match status" value="1"/>
</dbReference>
<feature type="domain" description="RNA polymerase Rpb2" evidence="10">
    <location>
        <begin position="978"/>
        <end position="1051"/>
    </location>
</feature>
<evidence type="ECO:0000256" key="5">
    <source>
        <dbReference type="ARBA" id="ARBA00048552"/>
    </source>
</evidence>
<organism evidence="15 16">
    <name type="scientific">Aerophobetes bacterium</name>
    <dbReference type="NCBI Taxonomy" id="2030807"/>
    <lineage>
        <taxon>Bacteria</taxon>
        <taxon>Candidatus Aerophobota</taxon>
    </lineage>
</organism>
<dbReference type="GO" id="GO:0003677">
    <property type="term" value="F:DNA binding"/>
    <property type="evidence" value="ECO:0007669"/>
    <property type="project" value="UniProtKB-UniRule"/>
</dbReference>
<dbReference type="PROSITE" id="PS01166">
    <property type="entry name" value="RNA_POL_BETA"/>
    <property type="match status" value="1"/>
</dbReference>
<feature type="domain" description="DNA-directed RNA polymerase subunit 2 hybrid-binding" evidence="9">
    <location>
        <begin position="593"/>
        <end position="976"/>
    </location>
</feature>
<evidence type="ECO:0000256" key="2">
    <source>
        <dbReference type="ARBA" id="ARBA00022679"/>
    </source>
</evidence>
<evidence type="ECO:0000259" key="10">
    <source>
        <dbReference type="Pfam" id="PF04560"/>
    </source>
</evidence>
<dbReference type="CDD" id="cd00653">
    <property type="entry name" value="RNA_pol_B_RPB2"/>
    <property type="match status" value="1"/>
</dbReference>
<dbReference type="Gene3D" id="3.90.1110.10">
    <property type="entry name" value="RNA polymerase Rpb2, domain 2"/>
    <property type="match status" value="1"/>
</dbReference>
<evidence type="ECO:0000259" key="9">
    <source>
        <dbReference type="Pfam" id="PF00562"/>
    </source>
</evidence>
<dbReference type="InterPro" id="IPR007641">
    <property type="entry name" value="RNA_pol_Rpb2_7"/>
</dbReference>
<feature type="domain" description="RNA polymerase Rpb2" evidence="13">
    <location>
        <begin position="389"/>
        <end position="457"/>
    </location>
</feature>
<evidence type="ECO:0000256" key="1">
    <source>
        <dbReference type="ARBA" id="ARBA00022478"/>
    </source>
</evidence>
<dbReference type="HAMAP" id="MF_01321">
    <property type="entry name" value="RNApol_bact_RpoB"/>
    <property type="match status" value="1"/>
</dbReference>
<dbReference type="InterPro" id="IPR007121">
    <property type="entry name" value="RNA_pol_bsu_CS"/>
</dbReference>
<protein>
    <recommendedName>
        <fullName evidence="6 8">DNA-directed RNA polymerase subunit beta</fullName>
        <shortName evidence="6">RNAP subunit beta</shortName>
        <ecNumber evidence="6 8">2.7.7.6</ecNumber>
    </recommendedName>
    <alternativeName>
        <fullName evidence="6">RNA polymerase subunit beta</fullName>
    </alternativeName>
    <alternativeName>
        <fullName evidence="6">Transcriptase subunit beta</fullName>
    </alternativeName>
</protein>
<gene>
    <name evidence="6 15" type="primary">rpoB</name>
    <name evidence="15" type="ORF">DRJ00_02395</name>
</gene>
<dbReference type="Pfam" id="PF10385">
    <property type="entry name" value="RNA_pol_Rpb2_45"/>
    <property type="match status" value="1"/>
</dbReference>
<name>A0A497E6U1_UNCAE</name>
<comment type="caution">
    <text evidence="15">The sequence shown here is derived from an EMBL/GenBank/DDBJ whole genome shotgun (WGS) entry which is preliminary data.</text>
</comment>
<dbReference type="InterPro" id="IPR007642">
    <property type="entry name" value="RNA_pol_Rpb2_2"/>
</dbReference>
<dbReference type="Gene3D" id="2.30.150.10">
    <property type="entry name" value="DNA-directed RNA polymerase, beta subunit, external 1 domain"/>
    <property type="match status" value="1"/>
</dbReference>
<dbReference type="InterPro" id="IPR042107">
    <property type="entry name" value="DNA-dir_RNA_pol_bsu_ext_1_sf"/>
</dbReference>
<keyword evidence="3 6" id="KW-0548">Nucleotidyltransferase</keyword>
<dbReference type="Gene3D" id="2.40.50.100">
    <property type="match status" value="1"/>
</dbReference>
<dbReference type="GO" id="GO:0006351">
    <property type="term" value="P:DNA-templated transcription"/>
    <property type="evidence" value="ECO:0007669"/>
    <property type="project" value="UniProtKB-UniRule"/>
</dbReference>
<evidence type="ECO:0000259" key="13">
    <source>
        <dbReference type="Pfam" id="PF04565"/>
    </source>
</evidence>
<feature type="domain" description="DNA-directed RNA polymerase beta subunit external 1" evidence="14">
    <location>
        <begin position="467"/>
        <end position="531"/>
    </location>
</feature>
<dbReference type="AlphaFoldDB" id="A0A497E6U1"/>
<dbReference type="Pfam" id="PF04565">
    <property type="entry name" value="RNA_pol_Rpb2_3"/>
    <property type="match status" value="1"/>
</dbReference>
<evidence type="ECO:0000256" key="3">
    <source>
        <dbReference type="ARBA" id="ARBA00022695"/>
    </source>
</evidence>
<dbReference type="EMBL" id="QMPZ01000017">
    <property type="protein sequence ID" value="RLE10114.1"/>
    <property type="molecule type" value="Genomic_DNA"/>
</dbReference>
<keyword evidence="4 6" id="KW-0804">Transcription</keyword>
<dbReference type="InterPro" id="IPR037034">
    <property type="entry name" value="RNA_pol_Rpb2_2_sf"/>
</dbReference>
<comment type="function">
    <text evidence="6 8">DNA-dependent RNA polymerase catalyzes the transcription of DNA into RNA using the four ribonucleoside triphosphates as substrates.</text>
</comment>
<evidence type="ECO:0000313" key="16">
    <source>
        <dbReference type="Proteomes" id="UP000279422"/>
    </source>
</evidence>
<dbReference type="NCBIfam" id="NF001616">
    <property type="entry name" value="PRK00405.1"/>
    <property type="match status" value="1"/>
</dbReference>
<keyword evidence="1 6" id="KW-0240">DNA-directed RNA polymerase</keyword>
<evidence type="ECO:0000259" key="14">
    <source>
        <dbReference type="Pfam" id="PF10385"/>
    </source>
</evidence>
<dbReference type="InterPro" id="IPR007120">
    <property type="entry name" value="DNA-dir_RNAP_su2_dom"/>
</dbReference>
<dbReference type="InterPro" id="IPR015712">
    <property type="entry name" value="DNA-dir_RNA_pol_su2"/>
</dbReference>
<dbReference type="Gene3D" id="2.40.50.150">
    <property type="match status" value="1"/>
</dbReference>
<comment type="catalytic activity">
    <reaction evidence="5 6 8">
        <text>RNA(n) + a ribonucleoside 5'-triphosphate = RNA(n+1) + diphosphate</text>
        <dbReference type="Rhea" id="RHEA:21248"/>
        <dbReference type="Rhea" id="RHEA-COMP:14527"/>
        <dbReference type="Rhea" id="RHEA-COMP:17342"/>
        <dbReference type="ChEBI" id="CHEBI:33019"/>
        <dbReference type="ChEBI" id="CHEBI:61557"/>
        <dbReference type="ChEBI" id="CHEBI:140395"/>
        <dbReference type="EC" id="2.7.7.6"/>
    </reaction>
</comment>
<feature type="domain" description="RNA polymerase beta subunit protrusion" evidence="12">
    <location>
        <begin position="23"/>
        <end position="375"/>
    </location>
</feature>
<dbReference type="PANTHER" id="PTHR20856">
    <property type="entry name" value="DNA-DIRECTED RNA POLYMERASE I SUBUNIT 2"/>
    <property type="match status" value="1"/>
</dbReference>
<dbReference type="InterPro" id="IPR007645">
    <property type="entry name" value="RNA_pol_Rpb2_3"/>
</dbReference>
<dbReference type="Pfam" id="PF04561">
    <property type="entry name" value="RNA_pol_Rpb2_2"/>
    <property type="match status" value="1"/>
</dbReference>
<dbReference type="GO" id="GO:0032549">
    <property type="term" value="F:ribonucleoside binding"/>
    <property type="evidence" value="ECO:0007669"/>
    <property type="project" value="InterPro"/>
</dbReference>
<evidence type="ECO:0000256" key="8">
    <source>
        <dbReference type="RuleBase" id="RU363031"/>
    </source>
</evidence>
<dbReference type="InterPro" id="IPR010243">
    <property type="entry name" value="RNA_pol_bsu_bac"/>
</dbReference>
<evidence type="ECO:0000259" key="11">
    <source>
        <dbReference type="Pfam" id="PF04561"/>
    </source>
</evidence>
<proteinExistence type="inferred from homology"/>
<dbReference type="NCBIfam" id="TIGR02013">
    <property type="entry name" value="rpoB"/>
    <property type="match status" value="1"/>
</dbReference>
<dbReference type="InterPro" id="IPR037033">
    <property type="entry name" value="DNA-dir_RNAP_su2_hyb_sf"/>
</dbReference>
<dbReference type="InterPro" id="IPR019462">
    <property type="entry name" value="DNA-dir_RNA_pol_bsu_external_1"/>
</dbReference>
<dbReference type="InterPro" id="IPR007644">
    <property type="entry name" value="RNA_pol_bsu_protrusion"/>
</dbReference>
<evidence type="ECO:0000256" key="7">
    <source>
        <dbReference type="RuleBase" id="RU000434"/>
    </source>
</evidence>
<accession>A0A497E6U1</accession>
<comment type="subunit">
    <text evidence="6 8">The RNAP catalytic core consists of 2 alpha, 1 beta, 1 beta' and 1 omega subunit. When a sigma factor is associated with the core the holoenzyme is formed, which can initiate transcription.</text>
</comment>
<reference evidence="15 16" key="1">
    <citation type="submission" date="2018-06" db="EMBL/GenBank/DDBJ databases">
        <title>Extensive metabolic versatility and redundancy in microbially diverse, dynamic hydrothermal sediments.</title>
        <authorList>
            <person name="Dombrowski N."/>
            <person name="Teske A."/>
            <person name="Baker B.J."/>
        </authorList>
    </citation>
    <scope>NUCLEOTIDE SEQUENCE [LARGE SCALE GENOMIC DNA]</scope>
    <source>
        <strain evidence="15">B47_G16</strain>
    </source>
</reference>
<dbReference type="InterPro" id="IPR014724">
    <property type="entry name" value="RNA_pol_RPB2_OB-fold"/>
</dbReference>
<feature type="domain" description="RNA polymerase Rpb2" evidence="11">
    <location>
        <begin position="144"/>
        <end position="330"/>
    </location>
</feature>
<dbReference type="EC" id="2.7.7.6" evidence="6 8"/>
<dbReference type="Pfam" id="PF04563">
    <property type="entry name" value="RNA_pol_Rpb2_1"/>
    <property type="match status" value="1"/>
</dbReference>